<dbReference type="InterPro" id="IPR051806">
    <property type="entry name" value="HAD-like_SPP"/>
</dbReference>
<dbReference type="InterPro" id="IPR023198">
    <property type="entry name" value="PGP-like_dom2"/>
</dbReference>
<dbReference type="InterPro" id="IPR023214">
    <property type="entry name" value="HAD_sf"/>
</dbReference>
<protein>
    <submittedName>
        <fullName evidence="2">Hydrolase, haloacid dehalogenase-like family</fullName>
    </submittedName>
</protein>
<organism evidence="2 3">
    <name type="scientific">Edwardsiella anguillarum ET080813</name>
    <dbReference type="NCBI Taxonomy" id="667120"/>
    <lineage>
        <taxon>Bacteria</taxon>
        <taxon>Pseudomonadati</taxon>
        <taxon>Pseudomonadota</taxon>
        <taxon>Gammaproteobacteria</taxon>
        <taxon>Enterobacterales</taxon>
        <taxon>Hafniaceae</taxon>
        <taxon>Edwardsiella</taxon>
    </lineage>
</organism>
<dbReference type="PANTHER" id="PTHR43481:SF4">
    <property type="entry name" value="GLYCEROL-1-PHOSPHATE PHOSPHOHYDROLASE 1-RELATED"/>
    <property type="match status" value="1"/>
</dbReference>
<gene>
    <name evidence="2" type="ORF">ETEE_2335</name>
</gene>
<dbReference type="HOGENOM" id="CLU_045011_13_4_6"/>
<dbReference type="GO" id="GO:0046872">
    <property type="term" value="F:metal ion binding"/>
    <property type="evidence" value="ECO:0007669"/>
    <property type="project" value="UniProtKB-KW"/>
</dbReference>
<dbReference type="InterPro" id="IPR006439">
    <property type="entry name" value="HAD-SF_hydro_IA"/>
</dbReference>
<keyword evidence="2" id="KW-0378">Hydrolase</keyword>
<dbReference type="Pfam" id="PF00702">
    <property type="entry name" value="Hydrolase"/>
    <property type="match status" value="1"/>
</dbReference>
<dbReference type="KEGG" id="ete:ETEE_2335"/>
<dbReference type="GO" id="GO:0050308">
    <property type="term" value="F:sugar-phosphatase activity"/>
    <property type="evidence" value="ECO:0007669"/>
    <property type="project" value="TreeGrafter"/>
</dbReference>
<dbReference type="Gene3D" id="1.10.150.240">
    <property type="entry name" value="Putative phosphatase, domain 2"/>
    <property type="match status" value="1"/>
</dbReference>
<proteinExistence type="predicted"/>
<dbReference type="EMBL" id="CP006664">
    <property type="protein sequence ID" value="AIJ08777.1"/>
    <property type="molecule type" value="Genomic_DNA"/>
</dbReference>
<dbReference type="Gene3D" id="3.40.50.1000">
    <property type="entry name" value="HAD superfamily/HAD-like"/>
    <property type="match status" value="1"/>
</dbReference>
<evidence type="ECO:0000313" key="2">
    <source>
        <dbReference type="EMBL" id="AIJ08777.1"/>
    </source>
</evidence>
<name>A0A076LPY9_9GAMM</name>
<evidence type="ECO:0000256" key="1">
    <source>
        <dbReference type="ARBA" id="ARBA00022723"/>
    </source>
</evidence>
<dbReference type="SFLD" id="SFLDS00003">
    <property type="entry name" value="Haloacid_Dehalogenase"/>
    <property type="match status" value="1"/>
</dbReference>
<dbReference type="SFLD" id="SFLDG01129">
    <property type="entry name" value="C1.5:_HAD__Beta-PGM__Phosphata"/>
    <property type="match status" value="1"/>
</dbReference>
<dbReference type="NCBIfam" id="TIGR01509">
    <property type="entry name" value="HAD-SF-IA-v3"/>
    <property type="match status" value="1"/>
</dbReference>
<accession>A0A076LPY9</accession>
<dbReference type="InterPro" id="IPR036412">
    <property type="entry name" value="HAD-like_sf"/>
</dbReference>
<evidence type="ECO:0000313" key="3">
    <source>
        <dbReference type="Proteomes" id="UP000028681"/>
    </source>
</evidence>
<sequence length="218" mass="24389">MWRKHFAAIFLDMDGALLDSDGHAEQVWEQWAHQRQIDHALLRPRIYSQRVQETLRQLAPRYSDEVECQRLEQALLAAVRQRRSRLRQDATAWLATLGETPWGVVTQAGQPRAAEQIAHSGMCPPPLVIGAEQVSCGRPDPEPYLLAASHYGLDPRDCLVIESDEVGIRAAQAAGMTVIALSHRRPRHSLQRADVVIGGWRSIILHPQPEGIVVEVIA</sequence>
<dbReference type="AlphaFoldDB" id="A0A076LPY9"/>
<dbReference type="Proteomes" id="UP000028681">
    <property type="component" value="Chromosome"/>
</dbReference>
<dbReference type="GeneID" id="33939925"/>
<dbReference type="RefSeq" id="WP_034163067.1">
    <property type="nucleotide sequence ID" value="NZ_CP006664.1"/>
</dbReference>
<dbReference type="PANTHER" id="PTHR43481">
    <property type="entry name" value="FRUCTOSE-1-PHOSPHATE PHOSPHATASE"/>
    <property type="match status" value="1"/>
</dbReference>
<reference evidence="2 3" key="1">
    <citation type="journal article" date="2012" name="PLoS ONE">
        <title>Edwardsiella comparative phylogenomics reveal the new intra/inter-species taxonomic relationships, virulence evolution and niche adaptation mechanisms.</title>
        <authorList>
            <person name="Yang M."/>
            <person name="Lv Y."/>
            <person name="Xiao J."/>
            <person name="Wu H."/>
            <person name="Zheng H."/>
            <person name="Liu Q."/>
            <person name="Zhang Y."/>
            <person name="Wang Q."/>
        </authorList>
    </citation>
    <scope>NUCLEOTIDE SEQUENCE [LARGE SCALE GENOMIC DNA]</scope>
    <source>
        <strain evidence="3">080813</strain>
    </source>
</reference>
<dbReference type="SUPFAM" id="SSF56784">
    <property type="entry name" value="HAD-like"/>
    <property type="match status" value="1"/>
</dbReference>
<keyword evidence="1" id="KW-0479">Metal-binding</keyword>